<reference evidence="1" key="1">
    <citation type="submission" date="2015-10" db="EMBL/GenBank/DDBJ databases">
        <title>Description of Candidatus Tenderia electrophaga gen. nov, sp. nov., an Uncultivated Electroautotroph from a Biocathode Enrichment.</title>
        <authorList>
            <person name="Eddie B.J."/>
            <person name="Malanoski A.P."/>
            <person name="Wang Z."/>
            <person name="Hall R.J."/>
            <person name="Oh S.D."/>
            <person name="Heiner C."/>
            <person name="Lin B."/>
            <person name="Strycharz-Glaven S.M."/>
        </authorList>
    </citation>
    <scope>NUCLEOTIDE SEQUENCE [LARGE SCALE GENOMIC DNA]</scope>
    <source>
        <strain evidence="1">NRL1</strain>
    </source>
</reference>
<dbReference type="AlphaFoldDB" id="A0A0S2TC55"/>
<keyword evidence="2" id="KW-1185">Reference proteome</keyword>
<evidence type="ECO:0000313" key="1">
    <source>
        <dbReference type="EMBL" id="ALP52734.1"/>
    </source>
</evidence>
<dbReference type="Pfam" id="PF05990">
    <property type="entry name" value="DUF900"/>
    <property type="match status" value="1"/>
</dbReference>
<dbReference type="EMBL" id="CP013099">
    <property type="protein sequence ID" value="ALP52734.1"/>
    <property type="molecule type" value="Genomic_DNA"/>
</dbReference>
<dbReference type="InterPro" id="IPR029058">
    <property type="entry name" value="AB_hydrolase_fold"/>
</dbReference>
<evidence type="ECO:0000313" key="2">
    <source>
        <dbReference type="Proteomes" id="UP000055136"/>
    </source>
</evidence>
<dbReference type="PANTHER" id="PTHR36513:SF1">
    <property type="entry name" value="TRANSMEMBRANE PROTEIN"/>
    <property type="match status" value="1"/>
</dbReference>
<dbReference type="SUPFAM" id="SSF53474">
    <property type="entry name" value="alpha/beta-Hydrolases"/>
    <property type="match status" value="1"/>
</dbReference>
<dbReference type="PANTHER" id="PTHR36513">
    <property type="entry name" value="ABC TRANSMEMBRANE TYPE-1 DOMAIN-CONTAINING PROTEIN"/>
    <property type="match status" value="1"/>
</dbReference>
<name>A0A0S2TC55_9GAMM</name>
<evidence type="ECO:0008006" key="3">
    <source>
        <dbReference type="Google" id="ProtNLM"/>
    </source>
</evidence>
<sequence>MKLRLFYATNRRHRGDNRWAPDEYGAEFSSDGMENLRFGQVTLEADSALVERHLKRKKGAQTDVGDGEKLADYLAKCCLKSSTIKAYHERIRSDIADAHQPNAKFGSNSMFDDLRKVMLKRSDVLVYIHGFNVDWYQAVGGALSLQLMLNRQKYQGGKDVLVVLFTWPSDGQALPFVSYKSDRSEAKGSGYAFGRGLLKLRDFLAELKTDGARSGSPLCDQDLHLLCHSMGNYVLQNTLVRLRDFANGKNLPRLFSHIFLCAPDVDDDVLEAGKEMCDLHEIARSVTVYHNKGDMAMYVSDYTKGHPDRLGHEGAARPAQLHRKAHQVDCAVLVGGLVEHSYYLWGPVNSDIRYSIDGIGHDDDTVRRRRLHVNYNNVWELR</sequence>
<organism evidence="1 2">
    <name type="scientific">Candidatus Tenderia electrophaga</name>
    <dbReference type="NCBI Taxonomy" id="1748243"/>
    <lineage>
        <taxon>Bacteria</taxon>
        <taxon>Pseudomonadati</taxon>
        <taxon>Pseudomonadota</taxon>
        <taxon>Gammaproteobacteria</taxon>
        <taxon>Candidatus Tenderiales</taxon>
        <taxon>Candidatus Tenderiaceae</taxon>
        <taxon>Candidatus Tenderia</taxon>
    </lineage>
</organism>
<gene>
    <name evidence="1" type="ORF">Tel_05970</name>
</gene>
<protein>
    <recommendedName>
        <fullName evidence="3">Alpha/beta hydrolase</fullName>
    </recommendedName>
</protein>
<dbReference type="InterPro" id="IPR010297">
    <property type="entry name" value="DUF900_hydrolase"/>
</dbReference>
<proteinExistence type="predicted"/>
<dbReference type="Proteomes" id="UP000055136">
    <property type="component" value="Chromosome"/>
</dbReference>
<dbReference type="STRING" id="1748243.Tel_05970"/>
<dbReference type="KEGG" id="tee:Tel_05970"/>
<accession>A0A0S2TC55</accession>